<dbReference type="SUPFAM" id="SSF52540">
    <property type="entry name" value="P-loop containing nucleoside triphosphate hydrolases"/>
    <property type="match status" value="1"/>
</dbReference>
<dbReference type="InterPro" id="IPR050173">
    <property type="entry name" value="ABC_transporter_C-like"/>
</dbReference>
<comment type="caution">
    <text evidence="4">The sequence shown here is derived from an EMBL/GenBank/DDBJ whole genome shotgun (WGS) entry which is preliminary data.</text>
</comment>
<dbReference type="GO" id="GO:0016020">
    <property type="term" value="C:membrane"/>
    <property type="evidence" value="ECO:0007669"/>
    <property type="project" value="TreeGrafter"/>
</dbReference>
<dbReference type="Gene3D" id="3.40.50.300">
    <property type="entry name" value="P-loop containing nucleotide triphosphate hydrolases"/>
    <property type="match status" value="1"/>
</dbReference>
<protein>
    <recommendedName>
        <fullName evidence="3">ABC transporter domain-containing protein</fullName>
    </recommendedName>
</protein>
<dbReference type="FunFam" id="3.40.50.300:FF:003492">
    <property type="entry name" value="AGAP012735-PA"/>
    <property type="match status" value="1"/>
</dbReference>
<name>A0A814NMX6_9BILA</name>
<dbReference type="Proteomes" id="UP000663845">
    <property type="component" value="Unassembled WGS sequence"/>
</dbReference>
<dbReference type="GO" id="GO:0042626">
    <property type="term" value="F:ATPase-coupled transmembrane transporter activity"/>
    <property type="evidence" value="ECO:0007669"/>
    <property type="project" value="TreeGrafter"/>
</dbReference>
<sequence>MIVERGRNFSVGEKQLFCLARALLRKAKILCLDEATANIDVETDRLIQTSIRETCSDVTVITIAHRVQTIVDSDRVLVMDNGRMIEFDTPKNLLANSESTFARLFFQGNVQVL</sequence>
<reference evidence="4" key="1">
    <citation type="submission" date="2021-02" db="EMBL/GenBank/DDBJ databases">
        <authorList>
            <person name="Nowell W R."/>
        </authorList>
    </citation>
    <scope>NUCLEOTIDE SEQUENCE</scope>
</reference>
<evidence type="ECO:0000313" key="4">
    <source>
        <dbReference type="EMBL" id="CAF1095146.1"/>
    </source>
</evidence>
<evidence type="ECO:0000259" key="3">
    <source>
        <dbReference type="Pfam" id="PF00005"/>
    </source>
</evidence>
<accession>A0A814NMX6</accession>
<organism evidence="4 5">
    <name type="scientific">Adineta steineri</name>
    <dbReference type="NCBI Taxonomy" id="433720"/>
    <lineage>
        <taxon>Eukaryota</taxon>
        <taxon>Metazoa</taxon>
        <taxon>Spiralia</taxon>
        <taxon>Gnathifera</taxon>
        <taxon>Rotifera</taxon>
        <taxon>Eurotatoria</taxon>
        <taxon>Bdelloidea</taxon>
        <taxon>Adinetida</taxon>
        <taxon>Adinetidae</taxon>
        <taxon>Adineta</taxon>
    </lineage>
</organism>
<evidence type="ECO:0000313" key="5">
    <source>
        <dbReference type="Proteomes" id="UP000663845"/>
    </source>
</evidence>
<evidence type="ECO:0000256" key="1">
    <source>
        <dbReference type="ARBA" id="ARBA00022741"/>
    </source>
</evidence>
<dbReference type="Pfam" id="PF00005">
    <property type="entry name" value="ABC_tran"/>
    <property type="match status" value="1"/>
</dbReference>
<dbReference type="EMBL" id="CAJNOG010000227">
    <property type="protein sequence ID" value="CAF1095146.1"/>
    <property type="molecule type" value="Genomic_DNA"/>
</dbReference>
<feature type="domain" description="ABC transporter" evidence="3">
    <location>
        <begin position="4"/>
        <end position="37"/>
    </location>
</feature>
<keyword evidence="1" id="KW-0547">Nucleotide-binding</keyword>
<dbReference type="GO" id="GO:0016887">
    <property type="term" value="F:ATP hydrolysis activity"/>
    <property type="evidence" value="ECO:0007669"/>
    <property type="project" value="InterPro"/>
</dbReference>
<dbReference type="InterPro" id="IPR027417">
    <property type="entry name" value="P-loop_NTPase"/>
</dbReference>
<gene>
    <name evidence="4" type="ORF">JYZ213_LOCUS21065</name>
</gene>
<proteinExistence type="predicted"/>
<dbReference type="AlphaFoldDB" id="A0A814NMX6"/>
<evidence type="ECO:0000256" key="2">
    <source>
        <dbReference type="ARBA" id="ARBA00022840"/>
    </source>
</evidence>
<dbReference type="PANTHER" id="PTHR24223">
    <property type="entry name" value="ATP-BINDING CASSETTE SUB-FAMILY C"/>
    <property type="match status" value="1"/>
</dbReference>
<dbReference type="GO" id="GO:0005524">
    <property type="term" value="F:ATP binding"/>
    <property type="evidence" value="ECO:0007669"/>
    <property type="project" value="UniProtKB-KW"/>
</dbReference>
<keyword evidence="2" id="KW-0067">ATP-binding</keyword>
<dbReference type="InterPro" id="IPR003439">
    <property type="entry name" value="ABC_transporter-like_ATP-bd"/>
</dbReference>